<dbReference type="Gene3D" id="3.40.190.170">
    <property type="entry name" value="Bacterial extracellular solute-binding protein, family 7"/>
    <property type="match status" value="1"/>
</dbReference>
<reference evidence="3" key="1">
    <citation type="journal article" date="2023" name="Microbiol Resour">
        <title>Genome Sequences of Rhodoplanes serenus and Two Thermotolerant Strains, Rhodoplanes tepidamans and 'Rhodoplanes cryptolactis,' Further Refine the Genus.</title>
        <authorList>
            <person name="Rayyan A.A."/>
            <person name="Kyndt J.A."/>
        </authorList>
    </citation>
    <scope>NUCLEOTIDE SEQUENCE</scope>
    <source>
        <strain evidence="3">DSM 9987</strain>
    </source>
</reference>
<keyword evidence="1 2" id="KW-0732">Signal</keyword>
<dbReference type="Pfam" id="PF03480">
    <property type="entry name" value="DctP"/>
    <property type="match status" value="1"/>
</dbReference>
<sequence length="321" mass="35244">MAAAALAAGLAAGFGAAPAAAREFRVADTQVEDYPTVQAVLHMSRLIEEQTGGRHRLRVFHSRQLGEERDTIEQTRVGAIDLNRTNVAPIGAIVPTADVLSLPFLFRSTAHLHSVLDGPIGDEILRSFEAYGFVGLTFYDSGARSLYTRDRPVRGIADMKGLRIRVQQSDLMVAMVEALGAIAVQLPYGQVETGLATGLIDGAENNWPSYVTTGHYRLARNYTLTEHTMSPEVLVMSLRAWRSLSAEDQAIFRSAARASNRVMREQWNTLEEHSRAQARAAGTTIVADFDRAPFVAAMAAVNARVTDPQLRRLIDRIRESE</sequence>
<evidence type="ECO:0000313" key="3">
    <source>
        <dbReference type="EMBL" id="MDC7787390.1"/>
    </source>
</evidence>
<dbReference type="PANTHER" id="PTHR33376">
    <property type="match status" value="1"/>
</dbReference>
<organism evidence="3 4">
    <name type="scientific">Rhodoplanes tepidamans</name>
    <name type="common">Rhodoplanes cryptolactis</name>
    <dbReference type="NCBI Taxonomy" id="200616"/>
    <lineage>
        <taxon>Bacteria</taxon>
        <taxon>Pseudomonadati</taxon>
        <taxon>Pseudomonadota</taxon>
        <taxon>Alphaproteobacteria</taxon>
        <taxon>Hyphomicrobiales</taxon>
        <taxon>Nitrobacteraceae</taxon>
        <taxon>Rhodoplanes</taxon>
    </lineage>
</organism>
<dbReference type="NCBIfam" id="NF037995">
    <property type="entry name" value="TRAP_S1"/>
    <property type="match status" value="1"/>
</dbReference>
<evidence type="ECO:0000256" key="1">
    <source>
        <dbReference type="ARBA" id="ARBA00022729"/>
    </source>
</evidence>
<protein>
    <submittedName>
        <fullName evidence="3">TRAP transporter substrate-binding protein</fullName>
    </submittedName>
</protein>
<gene>
    <name evidence="3" type="ORF">PQJ73_17000</name>
</gene>
<proteinExistence type="predicted"/>
<dbReference type="CDD" id="cd13671">
    <property type="entry name" value="PBP2_TRAP_SBP_like_3"/>
    <property type="match status" value="1"/>
</dbReference>
<dbReference type="Proteomes" id="UP001165652">
    <property type="component" value="Unassembled WGS sequence"/>
</dbReference>
<name>A0ABT5JCG5_RHOTP</name>
<dbReference type="InterPro" id="IPR038404">
    <property type="entry name" value="TRAP_DctP_sf"/>
</dbReference>
<accession>A0ABT5JCG5</accession>
<dbReference type="InterPro" id="IPR004682">
    <property type="entry name" value="TRAP_DctP"/>
</dbReference>
<comment type="caution">
    <text evidence="3">The sequence shown here is derived from an EMBL/GenBank/DDBJ whole genome shotgun (WGS) entry which is preliminary data.</text>
</comment>
<dbReference type="EMBL" id="JAQQLI010000027">
    <property type="protein sequence ID" value="MDC7787390.1"/>
    <property type="molecule type" value="Genomic_DNA"/>
</dbReference>
<feature type="signal peptide" evidence="2">
    <location>
        <begin position="1"/>
        <end position="21"/>
    </location>
</feature>
<dbReference type="PIRSF" id="PIRSF006470">
    <property type="entry name" value="DctB"/>
    <property type="match status" value="1"/>
</dbReference>
<keyword evidence="4" id="KW-1185">Reference proteome</keyword>
<dbReference type="PANTHER" id="PTHR33376:SF2">
    <property type="entry name" value="DICARBOXYLATE-BINDING PERIPLASMIC PROTEIN"/>
    <property type="match status" value="1"/>
</dbReference>
<reference evidence="3" key="2">
    <citation type="submission" date="2023-02" db="EMBL/GenBank/DDBJ databases">
        <authorList>
            <person name="Rayyan A."/>
            <person name="Meyer T."/>
            <person name="Kyndt J.A."/>
        </authorList>
    </citation>
    <scope>NUCLEOTIDE SEQUENCE</scope>
    <source>
        <strain evidence="3">DSM 9987</strain>
    </source>
</reference>
<dbReference type="NCBIfam" id="TIGR00787">
    <property type="entry name" value="dctP"/>
    <property type="match status" value="1"/>
</dbReference>
<feature type="chain" id="PRO_5046194421" evidence="2">
    <location>
        <begin position="22"/>
        <end position="321"/>
    </location>
</feature>
<evidence type="ECO:0000256" key="2">
    <source>
        <dbReference type="SAM" id="SignalP"/>
    </source>
</evidence>
<dbReference type="InterPro" id="IPR018389">
    <property type="entry name" value="DctP_fam"/>
</dbReference>
<evidence type="ECO:0000313" key="4">
    <source>
        <dbReference type="Proteomes" id="UP001165652"/>
    </source>
</evidence>